<evidence type="ECO:0000313" key="4">
    <source>
        <dbReference type="Proteomes" id="UP000821853"/>
    </source>
</evidence>
<feature type="domain" description="Reverse transcriptase" evidence="1">
    <location>
        <begin position="1"/>
        <end position="87"/>
    </location>
</feature>
<dbReference type="InterPro" id="IPR012337">
    <property type="entry name" value="RNaseH-like_sf"/>
</dbReference>
<organism evidence="3 4">
    <name type="scientific">Haemaphysalis longicornis</name>
    <name type="common">Bush tick</name>
    <dbReference type="NCBI Taxonomy" id="44386"/>
    <lineage>
        <taxon>Eukaryota</taxon>
        <taxon>Metazoa</taxon>
        <taxon>Ecdysozoa</taxon>
        <taxon>Arthropoda</taxon>
        <taxon>Chelicerata</taxon>
        <taxon>Arachnida</taxon>
        <taxon>Acari</taxon>
        <taxon>Parasitiformes</taxon>
        <taxon>Ixodida</taxon>
        <taxon>Ixodoidea</taxon>
        <taxon>Ixodidae</taxon>
        <taxon>Haemaphysalinae</taxon>
        <taxon>Haemaphysalis</taxon>
    </lineage>
</organism>
<dbReference type="SUPFAM" id="SSF53098">
    <property type="entry name" value="Ribonuclease H-like"/>
    <property type="match status" value="1"/>
</dbReference>
<dbReference type="CDD" id="cd09276">
    <property type="entry name" value="Rnase_HI_RT_non_LTR"/>
    <property type="match status" value="1"/>
</dbReference>
<keyword evidence="4" id="KW-1185">Reference proteome</keyword>
<dbReference type="InterPro" id="IPR036397">
    <property type="entry name" value="RNaseH_sf"/>
</dbReference>
<dbReference type="OrthoDB" id="6499185at2759"/>
<evidence type="ECO:0000313" key="3">
    <source>
        <dbReference type="EMBL" id="KAH9384904.1"/>
    </source>
</evidence>
<dbReference type="GO" id="GO:0004523">
    <property type="term" value="F:RNA-DNA hybrid ribonuclease activity"/>
    <property type="evidence" value="ECO:0007669"/>
    <property type="project" value="InterPro"/>
</dbReference>
<gene>
    <name evidence="3" type="ORF">HPB48_026934</name>
</gene>
<protein>
    <recommendedName>
        <fullName evidence="5">Tick transposon</fullName>
    </recommendedName>
</protein>
<name>A0A9J6HDF1_HAELO</name>
<dbReference type="EMBL" id="JABSTR010003430">
    <property type="protein sequence ID" value="KAH9384904.1"/>
    <property type="molecule type" value="Genomic_DNA"/>
</dbReference>
<evidence type="ECO:0000259" key="1">
    <source>
        <dbReference type="PROSITE" id="PS50878"/>
    </source>
</evidence>
<dbReference type="VEuPathDB" id="VectorBase:HLOH_042409"/>
<dbReference type="Pfam" id="PF00075">
    <property type="entry name" value="RNase_H"/>
    <property type="match status" value="1"/>
</dbReference>
<dbReference type="Proteomes" id="UP000821853">
    <property type="component" value="Unassembled WGS sequence"/>
</dbReference>
<dbReference type="PROSITE" id="PS50878">
    <property type="entry name" value="RT_POL"/>
    <property type="match status" value="1"/>
</dbReference>
<reference evidence="3 4" key="1">
    <citation type="journal article" date="2020" name="Cell">
        <title>Large-Scale Comparative Analyses of Tick Genomes Elucidate Their Genetic Diversity and Vector Capacities.</title>
        <authorList>
            <consortium name="Tick Genome and Microbiome Consortium (TIGMIC)"/>
            <person name="Jia N."/>
            <person name="Wang J."/>
            <person name="Shi W."/>
            <person name="Du L."/>
            <person name="Sun Y."/>
            <person name="Zhan W."/>
            <person name="Jiang J.F."/>
            <person name="Wang Q."/>
            <person name="Zhang B."/>
            <person name="Ji P."/>
            <person name="Bell-Sakyi L."/>
            <person name="Cui X.M."/>
            <person name="Yuan T.T."/>
            <person name="Jiang B.G."/>
            <person name="Yang W.F."/>
            <person name="Lam T.T."/>
            <person name="Chang Q.C."/>
            <person name="Ding S.J."/>
            <person name="Wang X.J."/>
            <person name="Zhu J.G."/>
            <person name="Ruan X.D."/>
            <person name="Zhao L."/>
            <person name="Wei J.T."/>
            <person name="Ye R.Z."/>
            <person name="Que T.C."/>
            <person name="Du C.H."/>
            <person name="Zhou Y.H."/>
            <person name="Cheng J.X."/>
            <person name="Dai P.F."/>
            <person name="Guo W.B."/>
            <person name="Han X.H."/>
            <person name="Huang E.J."/>
            <person name="Li L.F."/>
            <person name="Wei W."/>
            <person name="Gao Y.C."/>
            <person name="Liu J.Z."/>
            <person name="Shao H.Z."/>
            <person name="Wang X."/>
            <person name="Wang C.C."/>
            <person name="Yang T.C."/>
            <person name="Huo Q.B."/>
            <person name="Li W."/>
            <person name="Chen H.Y."/>
            <person name="Chen S.E."/>
            <person name="Zhou L.G."/>
            <person name="Ni X.B."/>
            <person name="Tian J.H."/>
            <person name="Sheng Y."/>
            <person name="Liu T."/>
            <person name="Pan Y.S."/>
            <person name="Xia L.Y."/>
            <person name="Li J."/>
            <person name="Zhao F."/>
            <person name="Cao W.C."/>
        </authorList>
    </citation>
    <scope>NUCLEOTIDE SEQUENCE [LARGE SCALE GENOMIC DNA]</scope>
    <source>
        <strain evidence="3">HaeL-2018</strain>
    </source>
</reference>
<evidence type="ECO:0008006" key="5">
    <source>
        <dbReference type="Google" id="ProtNLM"/>
    </source>
</evidence>
<sequence>MILYADDIAIWNSTHTGRREAAREAIQVALNIVGKRLEDLGLRVSPTKTVALTYHPTAGMVKRTPELTLNGITLPWKQKVVYLGATLDNRLCWRPHLKAARAMAATALQAIKNIIAGGRGCTPELAARIYTATGVSRQANPCYLEEARATPPSGPGLCLPNHSRIIETLAEAGSWPLQSLATRYGLNFIARLKLAPDGRTLLERFRQRPHSRRDAGVRIATTIPGVRSKRTPPPCALQQEVACLLHERYADAVKLYTDGSVLPGPPGSATAACAAPELDLTVQRRLSFASSSTTAELVGLHLAADALTERRDINQAVILCDSQAALLRLQNPNKHGPLVRQLAKKLRDLHSEGRRVSLHWVPAHVGLAGNELADTLAKAAHSADTAVFKAATKGDDACHWIEKHASLQHPHPRLADGRTPGRIPSRAFGRADCSLLLRLRTRSAFSTARCFFFGRTASPNCQHCGEVGNTEHALLRCSHHRVERAKMLQSYAALGVACSMREELLFPSATRGRGAALTALLQYLHSTGLAKQL</sequence>
<dbReference type="Gene3D" id="3.30.420.10">
    <property type="entry name" value="Ribonuclease H-like superfamily/Ribonuclease H"/>
    <property type="match status" value="1"/>
</dbReference>
<dbReference type="GO" id="GO:0003676">
    <property type="term" value="F:nucleic acid binding"/>
    <property type="evidence" value="ECO:0007669"/>
    <property type="project" value="InterPro"/>
</dbReference>
<dbReference type="AlphaFoldDB" id="A0A9J6HDF1"/>
<dbReference type="InterPro" id="IPR002156">
    <property type="entry name" value="RNaseH_domain"/>
</dbReference>
<dbReference type="OMA" id="DACHWIE"/>
<accession>A0A9J6HDF1</accession>
<comment type="caution">
    <text evidence="3">The sequence shown here is derived from an EMBL/GenBank/DDBJ whole genome shotgun (WGS) entry which is preliminary data.</text>
</comment>
<proteinExistence type="predicted"/>
<dbReference type="InterPro" id="IPR000477">
    <property type="entry name" value="RT_dom"/>
</dbReference>
<evidence type="ECO:0000259" key="2">
    <source>
        <dbReference type="PROSITE" id="PS50879"/>
    </source>
</evidence>
<dbReference type="PROSITE" id="PS50879">
    <property type="entry name" value="RNASE_H_1"/>
    <property type="match status" value="1"/>
</dbReference>
<feature type="domain" description="RNase H type-1" evidence="2">
    <location>
        <begin position="249"/>
        <end position="382"/>
    </location>
</feature>